<evidence type="ECO:0000256" key="2">
    <source>
        <dbReference type="ARBA" id="ARBA00022679"/>
    </source>
</evidence>
<dbReference type="OrthoDB" id="3206700at2"/>
<dbReference type="InterPro" id="IPR017583">
    <property type="entry name" value="Tagatose/fructose_Pkinase"/>
</dbReference>
<dbReference type="InterPro" id="IPR011611">
    <property type="entry name" value="PfkB_dom"/>
</dbReference>
<dbReference type="GO" id="GO:0008443">
    <property type="term" value="F:phosphofructokinase activity"/>
    <property type="evidence" value="ECO:0007669"/>
    <property type="project" value="TreeGrafter"/>
</dbReference>
<dbReference type="EMBL" id="SMLB01000029">
    <property type="protein sequence ID" value="TDD67385.1"/>
    <property type="molecule type" value="Genomic_DNA"/>
</dbReference>
<evidence type="ECO:0000256" key="3">
    <source>
        <dbReference type="ARBA" id="ARBA00022741"/>
    </source>
</evidence>
<evidence type="ECO:0000259" key="8">
    <source>
        <dbReference type="Pfam" id="PF00294"/>
    </source>
</evidence>
<dbReference type="GO" id="GO:0005829">
    <property type="term" value="C:cytosol"/>
    <property type="evidence" value="ECO:0007669"/>
    <property type="project" value="TreeGrafter"/>
</dbReference>
<reference evidence="9 10" key="1">
    <citation type="submission" date="2019-02" db="EMBL/GenBank/DDBJ databases">
        <title>Draft genome sequences of novel Actinobacteria.</title>
        <authorList>
            <person name="Sahin N."/>
            <person name="Ay H."/>
            <person name="Saygin H."/>
        </authorList>
    </citation>
    <scope>NUCLEOTIDE SEQUENCE [LARGE SCALE GENOMIC DNA]</scope>
    <source>
        <strain evidence="9 10">8K307</strain>
    </source>
</reference>
<evidence type="ECO:0000256" key="6">
    <source>
        <dbReference type="PIRNR" id="PIRNR000535"/>
    </source>
</evidence>
<dbReference type="SUPFAM" id="SSF53613">
    <property type="entry name" value="Ribokinase-like"/>
    <property type="match status" value="1"/>
</dbReference>
<dbReference type="PIRSF" id="PIRSF000535">
    <property type="entry name" value="1PFK/6PFK/LacC"/>
    <property type="match status" value="1"/>
</dbReference>
<sequence length="337" mass="35337">MAHSDVALFAPSPVLTLTVEEQAGRPDIHVHAGSQGVWQARMLVTLGASVTLCCVLAGETGMVLRHLIEDEGVVVKAVEGTGRNGAYIHDRRGGERVEVAEAPSDPLTRHELDELYGITLSTALDAGAVLLSGPSDNAWAQDAVPADAYRRLAADLRAVGKPVVADLSGDRLAAVLESGLTVVKVSHEELLEDGRAGADDQDALIRAMHELHDEGARYVVVTRADQPLLVLADDVVRIVRMPRLQSADTHGAGDSLTAGVTASLARGGDIEDAVRLGAAAGMLNVTRHGLGTGDVEAVLKLRELVEVERLEPGGSGAATAPQQQVSPRDLAERTRGS</sequence>
<keyword evidence="2 6" id="KW-0808">Transferase</keyword>
<keyword evidence="3" id="KW-0547">Nucleotide-binding</keyword>
<dbReference type="Pfam" id="PF00294">
    <property type="entry name" value="PfkB"/>
    <property type="match status" value="1"/>
</dbReference>
<dbReference type="InterPro" id="IPR029056">
    <property type="entry name" value="Ribokinase-like"/>
</dbReference>
<evidence type="ECO:0000256" key="5">
    <source>
        <dbReference type="ARBA" id="ARBA00022840"/>
    </source>
</evidence>
<dbReference type="GO" id="GO:0005524">
    <property type="term" value="F:ATP binding"/>
    <property type="evidence" value="ECO:0007669"/>
    <property type="project" value="UniProtKB-KW"/>
</dbReference>
<dbReference type="InterPro" id="IPR002173">
    <property type="entry name" value="Carboh/pur_kinase_PfkB_CS"/>
</dbReference>
<dbReference type="RefSeq" id="WP_132104725.1">
    <property type="nucleotide sequence ID" value="NZ_SMLB01000029.1"/>
</dbReference>
<evidence type="ECO:0000313" key="10">
    <source>
        <dbReference type="Proteomes" id="UP000295217"/>
    </source>
</evidence>
<dbReference type="PANTHER" id="PTHR46566">
    <property type="entry name" value="1-PHOSPHOFRUCTOKINASE-RELATED"/>
    <property type="match status" value="1"/>
</dbReference>
<dbReference type="Proteomes" id="UP000295217">
    <property type="component" value="Unassembled WGS sequence"/>
</dbReference>
<comment type="caution">
    <text evidence="9">The sequence shown here is derived from an EMBL/GenBank/DDBJ whole genome shotgun (WGS) entry which is preliminary data.</text>
</comment>
<gene>
    <name evidence="9" type="ORF">E1262_19090</name>
</gene>
<name>A0A4R5A6Y2_9ACTN</name>
<protein>
    <submittedName>
        <fullName evidence="9">Phosphofructokinase</fullName>
    </submittedName>
</protein>
<dbReference type="Gene3D" id="3.40.1190.20">
    <property type="match status" value="1"/>
</dbReference>
<evidence type="ECO:0000256" key="1">
    <source>
        <dbReference type="ARBA" id="ARBA00010688"/>
    </source>
</evidence>
<evidence type="ECO:0000256" key="7">
    <source>
        <dbReference type="SAM" id="MobiDB-lite"/>
    </source>
</evidence>
<dbReference type="PANTHER" id="PTHR46566:SF2">
    <property type="entry name" value="ATP-DEPENDENT 6-PHOSPHOFRUCTOKINASE ISOZYME 2"/>
    <property type="match status" value="1"/>
</dbReference>
<dbReference type="PROSITE" id="PS00584">
    <property type="entry name" value="PFKB_KINASES_2"/>
    <property type="match status" value="1"/>
</dbReference>
<proteinExistence type="inferred from homology"/>
<comment type="similarity">
    <text evidence="1">Belongs to the carbohydrate kinase PfkB family.</text>
</comment>
<organism evidence="9 10">
    <name type="scientific">Jiangella aurantiaca</name>
    <dbReference type="NCBI Taxonomy" id="2530373"/>
    <lineage>
        <taxon>Bacteria</taxon>
        <taxon>Bacillati</taxon>
        <taxon>Actinomycetota</taxon>
        <taxon>Actinomycetes</taxon>
        <taxon>Jiangellales</taxon>
        <taxon>Jiangellaceae</taxon>
        <taxon>Jiangella</taxon>
    </lineage>
</organism>
<keyword evidence="4 9" id="KW-0418">Kinase</keyword>
<feature type="region of interest" description="Disordered" evidence="7">
    <location>
        <begin position="310"/>
        <end position="337"/>
    </location>
</feature>
<feature type="domain" description="Carbohydrate kinase PfkB" evidence="8">
    <location>
        <begin position="28"/>
        <end position="292"/>
    </location>
</feature>
<evidence type="ECO:0000256" key="4">
    <source>
        <dbReference type="ARBA" id="ARBA00022777"/>
    </source>
</evidence>
<dbReference type="AlphaFoldDB" id="A0A4R5A6Y2"/>
<keyword evidence="10" id="KW-1185">Reference proteome</keyword>
<evidence type="ECO:0000313" key="9">
    <source>
        <dbReference type="EMBL" id="TDD67385.1"/>
    </source>
</evidence>
<keyword evidence="5" id="KW-0067">ATP-binding</keyword>
<accession>A0A4R5A6Y2</accession>